<evidence type="ECO:0000256" key="5">
    <source>
        <dbReference type="ARBA" id="ARBA00023136"/>
    </source>
</evidence>
<keyword evidence="5" id="KW-0472">Membrane</keyword>
<dbReference type="GO" id="GO:0008610">
    <property type="term" value="P:lipid biosynthetic process"/>
    <property type="evidence" value="ECO:0007669"/>
    <property type="project" value="UniProtKB-ARBA"/>
</dbReference>
<accession>K3WQ25</accession>
<organism evidence="7 8">
    <name type="scientific">Globisporangium ultimum (strain ATCC 200006 / CBS 805.95 / DAOM BR144)</name>
    <name type="common">Pythium ultimum</name>
    <dbReference type="NCBI Taxonomy" id="431595"/>
    <lineage>
        <taxon>Eukaryota</taxon>
        <taxon>Sar</taxon>
        <taxon>Stramenopiles</taxon>
        <taxon>Oomycota</taxon>
        <taxon>Peronosporomycetes</taxon>
        <taxon>Pythiales</taxon>
        <taxon>Pythiaceae</taxon>
        <taxon>Globisporangium</taxon>
    </lineage>
</organism>
<dbReference type="PANTHER" id="PTHR30606:SF10">
    <property type="entry name" value="PHOSPHATIDYLINOSITOL MANNOSIDE ACYLTRANSFERASE"/>
    <property type="match status" value="1"/>
</dbReference>
<dbReference type="GO" id="GO:1901137">
    <property type="term" value="P:carbohydrate derivative biosynthetic process"/>
    <property type="evidence" value="ECO:0007669"/>
    <property type="project" value="UniProtKB-ARBA"/>
</dbReference>
<dbReference type="EMBL" id="GL376560">
    <property type="status" value="NOT_ANNOTATED_CDS"/>
    <property type="molecule type" value="Genomic_DNA"/>
</dbReference>
<keyword evidence="4" id="KW-0808">Transferase</keyword>
<dbReference type="EnsemblProtists" id="PYU1_T007067">
    <property type="protein sequence ID" value="PYU1_T007067"/>
    <property type="gene ID" value="PYU1_G007052"/>
</dbReference>
<keyword evidence="6" id="KW-0012">Acyltransferase</keyword>
<sequence length="148" mass="17024">MNDKRCFQLLCDALTKKTQPASSPSQQIVGIVADQRAKDPNTRVEVRFLEQCTHFPSGAARLNLYTPSATLLFATLLHNHDFYRSPASTASTKPFRLHVRQISYQRPESDESPQTEVAQITQAYADLLQEVVLQYPEQYLWMHDLWKE</sequence>
<protein>
    <submittedName>
        <fullName evidence="7">Uncharacterized protein</fullName>
    </submittedName>
</protein>
<dbReference type="VEuPathDB" id="FungiDB:PYU1_G007052"/>
<dbReference type="Proteomes" id="UP000019132">
    <property type="component" value="Unassembled WGS sequence"/>
</dbReference>
<proteinExistence type="predicted"/>
<evidence type="ECO:0000313" key="7">
    <source>
        <dbReference type="EnsemblProtists" id="PYU1_T007067"/>
    </source>
</evidence>
<dbReference type="HOGENOM" id="CLU_1762476_0_0_1"/>
<evidence type="ECO:0000256" key="4">
    <source>
        <dbReference type="ARBA" id="ARBA00022679"/>
    </source>
</evidence>
<evidence type="ECO:0000256" key="3">
    <source>
        <dbReference type="ARBA" id="ARBA00022519"/>
    </source>
</evidence>
<dbReference type="AlphaFoldDB" id="K3WQ25"/>
<keyword evidence="8" id="KW-1185">Reference proteome</keyword>
<comment type="subcellular location">
    <subcellularLocation>
        <location evidence="1">Cell inner membrane</location>
    </subcellularLocation>
</comment>
<evidence type="ECO:0000256" key="6">
    <source>
        <dbReference type="ARBA" id="ARBA00023315"/>
    </source>
</evidence>
<evidence type="ECO:0000313" key="8">
    <source>
        <dbReference type="Proteomes" id="UP000019132"/>
    </source>
</evidence>
<dbReference type="PANTHER" id="PTHR30606">
    <property type="entry name" value="LIPID A BIOSYNTHESIS LAUROYL ACYLTRANSFERASE"/>
    <property type="match status" value="1"/>
</dbReference>
<reference evidence="8" key="2">
    <citation type="submission" date="2010-04" db="EMBL/GenBank/DDBJ databases">
        <authorList>
            <person name="Buell R."/>
            <person name="Hamilton J."/>
            <person name="Hostetler J."/>
        </authorList>
    </citation>
    <scope>NUCLEOTIDE SEQUENCE [LARGE SCALE GENOMIC DNA]</scope>
    <source>
        <strain evidence="8">DAOM:BR144</strain>
    </source>
</reference>
<dbReference type="eggNOG" id="ENOG502REBH">
    <property type="taxonomic scope" value="Eukaryota"/>
</dbReference>
<evidence type="ECO:0000256" key="2">
    <source>
        <dbReference type="ARBA" id="ARBA00022475"/>
    </source>
</evidence>
<keyword evidence="2" id="KW-1003">Cell membrane</keyword>
<reference evidence="7" key="3">
    <citation type="submission" date="2015-02" db="UniProtKB">
        <authorList>
            <consortium name="EnsemblProtists"/>
        </authorList>
    </citation>
    <scope>IDENTIFICATION</scope>
    <source>
        <strain evidence="7">DAOM BR144</strain>
    </source>
</reference>
<name>K3WQ25_GLOUD</name>
<dbReference type="Pfam" id="PF03279">
    <property type="entry name" value="Lip_A_acyltrans"/>
    <property type="match status" value="1"/>
</dbReference>
<dbReference type="GO" id="GO:0016746">
    <property type="term" value="F:acyltransferase activity"/>
    <property type="evidence" value="ECO:0007669"/>
    <property type="project" value="UniProtKB-KW"/>
</dbReference>
<dbReference type="InterPro" id="IPR004960">
    <property type="entry name" value="LipA_acyltrans"/>
</dbReference>
<reference evidence="8" key="1">
    <citation type="journal article" date="2010" name="Genome Biol.">
        <title>Genome sequence of the necrotrophic plant pathogen Pythium ultimum reveals original pathogenicity mechanisms and effector repertoire.</title>
        <authorList>
            <person name="Levesque C.A."/>
            <person name="Brouwer H."/>
            <person name="Cano L."/>
            <person name="Hamilton J.P."/>
            <person name="Holt C."/>
            <person name="Huitema E."/>
            <person name="Raffaele S."/>
            <person name="Robideau G.P."/>
            <person name="Thines M."/>
            <person name="Win J."/>
            <person name="Zerillo M.M."/>
            <person name="Beakes G.W."/>
            <person name="Boore J.L."/>
            <person name="Busam D."/>
            <person name="Dumas B."/>
            <person name="Ferriera S."/>
            <person name="Fuerstenberg S.I."/>
            <person name="Gachon C.M."/>
            <person name="Gaulin E."/>
            <person name="Govers F."/>
            <person name="Grenville-Briggs L."/>
            <person name="Horner N."/>
            <person name="Hostetler J."/>
            <person name="Jiang R.H."/>
            <person name="Johnson J."/>
            <person name="Krajaejun T."/>
            <person name="Lin H."/>
            <person name="Meijer H.J."/>
            <person name="Moore B."/>
            <person name="Morris P."/>
            <person name="Phuntmart V."/>
            <person name="Puiu D."/>
            <person name="Shetty J."/>
            <person name="Stajich J.E."/>
            <person name="Tripathy S."/>
            <person name="Wawra S."/>
            <person name="van West P."/>
            <person name="Whitty B.R."/>
            <person name="Coutinho P.M."/>
            <person name="Henrissat B."/>
            <person name="Martin F."/>
            <person name="Thomas P.D."/>
            <person name="Tyler B.M."/>
            <person name="De Vries R.P."/>
            <person name="Kamoun S."/>
            <person name="Yandell M."/>
            <person name="Tisserat N."/>
            <person name="Buell C.R."/>
        </authorList>
    </citation>
    <scope>NUCLEOTIDE SEQUENCE</scope>
    <source>
        <strain evidence="8">DAOM:BR144</strain>
    </source>
</reference>
<dbReference type="InParanoid" id="K3WQ25"/>
<keyword evidence="3" id="KW-0997">Cell inner membrane</keyword>
<dbReference type="GO" id="GO:0005886">
    <property type="term" value="C:plasma membrane"/>
    <property type="evidence" value="ECO:0007669"/>
    <property type="project" value="UniProtKB-SubCell"/>
</dbReference>
<evidence type="ECO:0000256" key="1">
    <source>
        <dbReference type="ARBA" id="ARBA00004533"/>
    </source>
</evidence>